<dbReference type="Pfam" id="PF14295">
    <property type="entry name" value="PAN_4"/>
    <property type="match status" value="2"/>
</dbReference>
<keyword evidence="5" id="KW-1185">Reference proteome</keyword>
<accession>A0ABY9WGA5</accession>
<evidence type="ECO:0000256" key="1">
    <source>
        <dbReference type="ARBA" id="ARBA00022737"/>
    </source>
</evidence>
<dbReference type="CDD" id="cd01100">
    <property type="entry name" value="APPLE_Factor_XI_like"/>
    <property type="match status" value="2"/>
</dbReference>
<feature type="domain" description="Apple" evidence="3">
    <location>
        <begin position="126"/>
        <end position="199"/>
    </location>
</feature>
<keyword evidence="1" id="KW-0677">Repeat</keyword>
<feature type="domain" description="Apple" evidence="3">
    <location>
        <begin position="215"/>
        <end position="282"/>
    </location>
</feature>
<evidence type="ECO:0000259" key="3">
    <source>
        <dbReference type="SMART" id="SM00223"/>
    </source>
</evidence>
<dbReference type="InterPro" id="IPR003609">
    <property type="entry name" value="Pan_app"/>
</dbReference>
<gene>
    <name evidence="4" type="ORF">F0U60_00420</name>
</gene>
<evidence type="ECO:0000313" key="4">
    <source>
        <dbReference type="EMBL" id="WNG42728.1"/>
    </source>
</evidence>
<name>A0ABY9WGA5_9BACT</name>
<dbReference type="Gene3D" id="3.50.4.10">
    <property type="entry name" value="Hepatocyte Growth Factor"/>
    <property type="match status" value="2"/>
</dbReference>
<dbReference type="SMART" id="SM00223">
    <property type="entry name" value="APPLE"/>
    <property type="match status" value="2"/>
</dbReference>
<dbReference type="EMBL" id="CP043494">
    <property type="protein sequence ID" value="WNG42728.1"/>
    <property type="molecule type" value="Genomic_DNA"/>
</dbReference>
<organism evidence="4 5">
    <name type="scientific">Archangium minus</name>
    <dbReference type="NCBI Taxonomy" id="83450"/>
    <lineage>
        <taxon>Bacteria</taxon>
        <taxon>Pseudomonadati</taxon>
        <taxon>Myxococcota</taxon>
        <taxon>Myxococcia</taxon>
        <taxon>Myxococcales</taxon>
        <taxon>Cystobacterineae</taxon>
        <taxon>Archangiaceae</taxon>
        <taxon>Archangium</taxon>
    </lineage>
</organism>
<protein>
    <recommendedName>
        <fullName evidence="3">Apple domain-containing protein</fullName>
    </recommendedName>
</protein>
<reference evidence="4 5" key="1">
    <citation type="submission" date="2019-08" db="EMBL/GenBank/DDBJ databases">
        <title>Archangium and Cystobacter genomes.</title>
        <authorList>
            <person name="Chen I.-C.K."/>
            <person name="Wielgoss S."/>
        </authorList>
    </citation>
    <scope>NUCLEOTIDE SEQUENCE [LARGE SCALE GENOMIC DNA]</scope>
    <source>
        <strain evidence="4 5">Cbm 6</strain>
    </source>
</reference>
<dbReference type="Proteomes" id="UP001611383">
    <property type="component" value="Chromosome"/>
</dbReference>
<sequence>MEGSGVDPLPDDSTTQERCVIGPTRWVSTCPMRNQRRSAAGVSFPSRQKSQSIVAESPHIVFHILTVECAMRCTPWTRKKARHAQSQFRQTRGKSIMKHTKKKALLLGAAGLLLGATVAYASSVSVEAETDRPGSDYKFFDLPNADPELCRMECANDSRCRAYTYVKPGIQGSSARCWLKGSVPVARTSTCCVSGVKDDTQPPPPTTLTVEPGMNRYGSDYKGLDLPAADPELCRTECANDSRCLAYTYVKPGVQGTYAKCWLKNPAPAATPDPNTVSGIKQ</sequence>
<keyword evidence="2" id="KW-1015">Disulfide bond</keyword>
<evidence type="ECO:0000256" key="2">
    <source>
        <dbReference type="ARBA" id="ARBA00023157"/>
    </source>
</evidence>
<dbReference type="InterPro" id="IPR000177">
    <property type="entry name" value="Apple"/>
</dbReference>
<evidence type="ECO:0000313" key="5">
    <source>
        <dbReference type="Proteomes" id="UP001611383"/>
    </source>
</evidence>
<proteinExistence type="predicted"/>